<protein>
    <recommendedName>
        <fullName evidence="4">Helix-turn-helix DNA binding domain protein</fullName>
    </recommendedName>
</protein>
<dbReference type="RefSeq" id="WP_208242872.1">
    <property type="nucleotide sequence ID" value="NZ_JAGEPF010000012.1"/>
</dbReference>
<sequence length="182" mass="19886">MSTDRHASDAVSNEAGDAAATTADRAVLVGAEAVGRWLGVPHATVSQWRRRYADGDNPCPQPDAQISRWAGWRADRKAAWLAWDERRKTKQKAEPADYQADTVTYVGIDEVGRWLGIARTAASHLKARYADTLPPPEPDVVISGPRPISGWLPERKAEWLAWKESRPGQGAGGGPKRPKSAK</sequence>
<name>A0ABS3RSV8_9ACTN</name>
<comment type="caution">
    <text evidence="2">The sequence shown here is derived from an EMBL/GenBank/DDBJ whole genome shotgun (WGS) entry which is preliminary data.</text>
</comment>
<evidence type="ECO:0000256" key="1">
    <source>
        <dbReference type="SAM" id="MobiDB-lite"/>
    </source>
</evidence>
<dbReference type="EMBL" id="JAGEPF010000012">
    <property type="protein sequence ID" value="MBO2459845.1"/>
    <property type="molecule type" value="Genomic_DNA"/>
</dbReference>
<keyword evidence="3" id="KW-1185">Reference proteome</keyword>
<reference evidence="2 3" key="1">
    <citation type="submission" date="2021-03" db="EMBL/GenBank/DDBJ databases">
        <title>Actinomadura violae sp. nov., isolated from lichen in Thailand.</title>
        <authorList>
            <person name="Kanchanasin P."/>
            <person name="Saeng-In P."/>
            <person name="Phongsopitanun W."/>
            <person name="Yuki M."/>
            <person name="Kudo T."/>
            <person name="Ohkuma M."/>
            <person name="Tanasupawat S."/>
        </authorList>
    </citation>
    <scope>NUCLEOTIDE SEQUENCE [LARGE SCALE GENOMIC DNA]</scope>
    <source>
        <strain evidence="2 3">LCR2-06</strain>
    </source>
</reference>
<feature type="region of interest" description="Disordered" evidence="1">
    <location>
        <begin position="1"/>
        <end position="22"/>
    </location>
</feature>
<evidence type="ECO:0000313" key="3">
    <source>
        <dbReference type="Proteomes" id="UP000680206"/>
    </source>
</evidence>
<evidence type="ECO:0000313" key="2">
    <source>
        <dbReference type="EMBL" id="MBO2459845.1"/>
    </source>
</evidence>
<accession>A0ABS3RSV8</accession>
<evidence type="ECO:0008006" key="4">
    <source>
        <dbReference type="Google" id="ProtNLM"/>
    </source>
</evidence>
<dbReference type="Proteomes" id="UP000680206">
    <property type="component" value="Unassembled WGS sequence"/>
</dbReference>
<organism evidence="2 3">
    <name type="scientific">Actinomadura violacea</name>
    <dbReference type="NCBI Taxonomy" id="2819934"/>
    <lineage>
        <taxon>Bacteria</taxon>
        <taxon>Bacillati</taxon>
        <taxon>Actinomycetota</taxon>
        <taxon>Actinomycetes</taxon>
        <taxon>Streptosporangiales</taxon>
        <taxon>Thermomonosporaceae</taxon>
        <taxon>Actinomadura</taxon>
    </lineage>
</organism>
<proteinExistence type="predicted"/>
<feature type="region of interest" description="Disordered" evidence="1">
    <location>
        <begin position="161"/>
        <end position="182"/>
    </location>
</feature>
<gene>
    <name evidence="2" type="ORF">J4709_19885</name>
</gene>